<gene>
    <name evidence="1" type="ORF">METZ01_LOCUS17527</name>
</gene>
<protein>
    <submittedName>
        <fullName evidence="1">Uncharacterized protein</fullName>
    </submittedName>
</protein>
<name>A0A381PGS9_9ZZZZ</name>
<organism evidence="1">
    <name type="scientific">marine metagenome</name>
    <dbReference type="NCBI Taxonomy" id="408172"/>
    <lineage>
        <taxon>unclassified sequences</taxon>
        <taxon>metagenomes</taxon>
        <taxon>ecological metagenomes</taxon>
    </lineage>
</organism>
<dbReference type="InterPro" id="IPR047742">
    <property type="entry name" value="PA4642-like"/>
</dbReference>
<dbReference type="EMBL" id="UINC01000939">
    <property type="protein sequence ID" value="SUZ64673.1"/>
    <property type="molecule type" value="Genomic_DNA"/>
</dbReference>
<dbReference type="NCBIfam" id="NF038106">
    <property type="entry name" value="gamma_NF038106"/>
    <property type="match status" value="1"/>
</dbReference>
<accession>A0A381PGS9</accession>
<dbReference type="AlphaFoldDB" id="A0A381PGS9"/>
<evidence type="ECO:0000313" key="1">
    <source>
        <dbReference type="EMBL" id="SUZ64673.1"/>
    </source>
</evidence>
<proteinExistence type="predicted"/>
<reference evidence="1" key="1">
    <citation type="submission" date="2018-05" db="EMBL/GenBank/DDBJ databases">
        <authorList>
            <person name="Lanie J.A."/>
            <person name="Ng W.-L."/>
            <person name="Kazmierczak K.M."/>
            <person name="Andrzejewski T.M."/>
            <person name="Davidsen T.M."/>
            <person name="Wayne K.J."/>
            <person name="Tettelin H."/>
            <person name="Glass J.I."/>
            <person name="Rusch D."/>
            <person name="Podicherti R."/>
            <person name="Tsui H.-C.T."/>
            <person name="Winkler M.E."/>
        </authorList>
    </citation>
    <scope>NUCLEOTIDE SEQUENCE</scope>
</reference>
<sequence length="110" mass="12411">MREGKKSGTERTQIATRDEEWSDERLKTFLFLEPPAGIPTDYNILLKAYRGMTAKLFARFIPLFIEDGKDVNAALTNDSTFLDLVSKHRKSTDYVATLEEAGAVRNKTPA</sequence>